<keyword evidence="3" id="KW-0813">Transport</keyword>
<dbReference type="Proteomes" id="UP001597229">
    <property type="component" value="Unassembled WGS sequence"/>
</dbReference>
<dbReference type="PANTHER" id="PTHR30269:SF0">
    <property type="entry name" value="MEMBRANE TRANSPORTER PROTEIN YFCA-RELATED"/>
    <property type="match status" value="1"/>
</dbReference>
<dbReference type="PANTHER" id="PTHR30269">
    <property type="entry name" value="TRANSMEMBRANE PROTEIN YFCA"/>
    <property type="match status" value="1"/>
</dbReference>
<comment type="caution">
    <text evidence="9">The sequence shown here is derived from an EMBL/GenBank/DDBJ whole genome shotgun (WGS) entry which is preliminary data.</text>
</comment>
<evidence type="ECO:0000256" key="6">
    <source>
        <dbReference type="ARBA" id="ARBA00022989"/>
    </source>
</evidence>
<evidence type="ECO:0000256" key="7">
    <source>
        <dbReference type="ARBA" id="ARBA00023136"/>
    </source>
</evidence>
<comment type="subcellular location">
    <subcellularLocation>
        <location evidence="1 8">Cell membrane</location>
        <topology evidence="1 8">Multi-pass membrane protein</topology>
    </subcellularLocation>
</comment>
<accession>A0ABW3VZW9</accession>
<keyword evidence="10" id="KW-1185">Reference proteome</keyword>
<dbReference type="EMBL" id="JBHTLX010000009">
    <property type="protein sequence ID" value="MFD1247748.1"/>
    <property type="molecule type" value="Genomic_DNA"/>
</dbReference>
<feature type="transmembrane region" description="Helical" evidence="8">
    <location>
        <begin position="214"/>
        <end position="235"/>
    </location>
</feature>
<reference evidence="10" key="1">
    <citation type="journal article" date="2019" name="Int. J. Syst. Evol. Microbiol.">
        <title>The Global Catalogue of Microorganisms (GCM) 10K type strain sequencing project: providing services to taxonomists for standard genome sequencing and annotation.</title>
        <authorList>
            <consortium name="The Broad Institute Genomics Platform"/>
            <consortium name="The Broad Institute Genome Sequencing Center for Infectious Disease"/>
            <person name="Wu L."/>
            <person name="Ma J."/>
        </authorList>
    </citation>
    <scope>NUCLEOTIDE SEQUENCE [LARGE SCALE GENOMIC DNA]</scope>
    <source>
        <strain evidence="10">CCUG 52478</strain>
    </source>
</reference>
<feature type="transmembrane region" description="Helical" evidence="8">
    <location>
        <begin position="102"/>
        <end position="122"/>
    </location>
</feature>
<feature type="transmembrane region" description="Helical" evidence="8">
    <location>
        <begin position="173"/>
        <end position="202"/>
    </location>
</feature>
<gene>
    <name evidence="9" type="ORF">ACFQ3F_08105</name>
</gene>
<evidence type="ECO:0000313" key="10">
    <source>
        <dbReference type="Proteomes" id="UP001597229"/>
    </source>
</evidence>
<evidence type="ECO:0000256" key="4">
    <source>
        <dbReference type="ARBA" id="ARBA00022475"/>
    </source>
</evidence>
<keyword evidence="5 8" id="KW-0812">Transmembrane</keyword>
<comment type="similarity">
    <text evidence="2 8">Belongs to the 4-toluene sulfonate uptake permease (TSUP) (TC 2.A.102) family.</text>
</comment>
<feature type="transmembrane region" description="Helical" evidence="8">
    <location>
        <begin position="74"/>
        <end position="96"/>
    </location>
</feature>
<dbReference type="InterPro" id="IPR052017">
    <property type="entry name" value="TSUP"/>
</dbReference>
<keyword evidence="4 8" id="KW-1003">Cell membrane</keyword>
<protein>
    <recommendedName>
        <fullName evidence="8">Probable membrane transporter protein</fullName>
    </recommendedName>
</protein>
<dbReference type="RefSeq" id="WP_367918835.1">
    <property type="nucleotide sequence ID" value="NZ_BAABAC010000015.1"/>
</dbReference>
<feature type="transmembrane region" description="Helical" evidence="8">
    <location>
        <begin position="273"/>
        <end position="292"/>
    </location>
</feature>
<evidence type="ECO:0000256" key="2">
    <source>
        <dbReference type="ARBA" id="ARBA00009142"/>
    </source>
</evidence>
<dbReference type="InterPro" id="IPR002781">
    <property type="entry name" value="TM_pro_TauE-like"/>
</dbReference>
<feature type="transmembrane region" description="Helical" evidence="8">
    <location>
        <begin position="247"/>
        <end position="267"/>
    </location>
</feature>
<evidence type="ECO:0000256" key="1">
    <source>
        <dbReference type="ARBA" id="ARBA00004651"/>
    </source>
</evidence>
<keyword evidence="7 8" id="KW-0472">Membrane</keyword>
<organism evidence="9 10">
    <name type="scientific">Nocardioides ginsengisoli</name>
    <dbReference type="NCBI Taxonomy" id="363868"/>
    <lineage>
        <taxon>Bacteria</taxon>
        <taxon>Bacillati</taxon>
        <taxon>Actinomycetota</taxon>
        <taxon>Actinomycetes</taxon>
        <taxon>Propionibacteriales</taxon>
        <taxon>Nocardioidaceae</taxon>
        <taxon>Nocardioides</taxon>
    </lineage>
</organism>
<evidence type="ECO:0000313" key="9">
    <source>
        <dbReference type="EMBL" id="MFD1247748.1"/>
    </source>
</evidence>
<evidence type="ECO:0000256" key="5">
    <source>
        <dbReference type="ARBA" id="ARBA00022692"/>
    </source>
</evidence>
<evidence type="ECO:0000256" key="8">
    <source>
        <dbReference type="RuleBase" id="RU363041"/>
    </source>
</evidence>
<evidence type="ECO:0000256" key="3">
    <source>
        <dbReference type="ARBA" id="ARBA00022448"/>
    </source>
</evidence>
<keyword evidence="6 8" id="KW-1133">Transmembrane helix</keyword>
<sequence length="293" mass="29299">MSPLEAGAILLAGVGAGTINTVVGSGTLITFPTLLAFGVPPVTANMSNSLGLVPGSITGAYGYRRELVGQRSRILRLLAFSTTGGILGAVLLLVLPPGAFKAVVPVLILAGVVLVVVQPRLARYVAARAEARAAVRTAARGEGGEDAATAASDGAASAAAVPDVGERAWWVPLAVFATGVYGGYFGAAQGVLLMGVLGIGIADTIQRLNGVKNVLVAFVNAIAGLIFVGSAELGLFGSGAQASVDWLLVLLIGVGAIIGGVLGAAVGRRLPPIVLRTVIVVVGLVAVVTLLLR</sequence>
<name>A0ABW3VZW9_9ACTN</name>
<proteinExistence type="inferred from homology"/>
<dbReference type="Pfam" id="PF01925">
    <property type="entry name" value="TauE"/>
    <property type="match status" value="1"/>
</dbReference>